<evidence type="ECO:0000313" key="7">
    <source>
        <dbReference type="Proteomes" id="UP000426265"/>
    </source>
</evidence>
<evidence type="ECO:0000313" key="8">
    <source>
        <dbReference type="Proteomes" id="UP000434276"/>
    </source>
</evidence>
<dbReference type="KEGG" id="ath:AT1G77525"/>
<reference evidence="3 8" key="3">
    <citation type="submission" date="2019-12" db="EMBL/GenBank/DDBJ databases">
        <authorList>
            <person name="Jiao W.-B."/>
            <person name="Schneeberger K."/>
        </authorList>
    </citation>
    <scope>NUCLEOTIDE SEQUENCE [LARGE SCALE GENOMIC DNA]</scope>
    <source>
        <strain evidence="7">cv. An-1</strain>
        <strain evidence="8">cv. C24</strain>
    </source>
</reference>
<dbReference type="EMBL" id="LUHQ01000001">
    <property type="protein sequence ID" value="OAP17765.1"/>
    <property type="molecule type" value="Genomic_DNA"/>
</dbReference>
<reference evidence="6" key="1">
    <citation type="journal article" date="2016" name="Proc. Natl. Acad. Sci. U.S.A.">
        <title>Chromosome-level assembly of Arabidopsis thaliana Ler reveals the extent of translocation and inversion polymorphisms.</title>
        <authorList>
            <person name="Zapata L."/>
            <person name="Ding J."/>
            <person name="Willing E.M."/>
            <person name="Hartwig B."/>
            <person name="Bezdan D."/>
            <person name="Jiao W.B."/>
            <person name="Patel V."/>
            <person name="Velikkakam James G."/>
            <person name="Koornneef M."/>
            <person name="Ossowski S."/>
            <person name="Schneeberger K."/>
        </authorList>
    </citation>
    <scope>NUCLEOTIDE SEQUENCE [LARGE SCALE GENOMIC DNA]</scope>
    <source>
        <strain evidence="6">cv. Landsberg erecta</strain>
    </source>
</reference>
<feature type="chain" id="PRO_5038293616" evidence="1">
    <location>
        <begin position="26"/>
        <end position="79"/>
    </location>
</feature>
<keyword evidence="1" id="KW-0732">Signal</keyword>
<sequence length="79" mass="8856">MKSVSACVVLCVLMFFVMYNAKVEAEDRPPVLVEYFPGTYCSPIRARGPQQCKDETKDPYYPNCVCINQASGHDCSCTH</sequence>
<organism evidence="4 6">
    <name type="scientific">Arabidopsis thaliana</name>
    <name type="common">Mouse-ear cress</name>
    <dbReference type="NCBI Taxonomy" id="3702"/>
    <lineage>
        <taxon>Eukaryota</taxon>
        <taxon>Viridiplantae</taxon>
        <taxon>Streptophyta</taxon>
        <taxon>Embryophyta</taxon>
        <taxon>Tracheophyta</taxon>
        <taxon>Spermatophyta</taxon>
        <taxon>Magnoliopsida</taxon>
        <taxon>eudicotyledons</taxon>
        <taxon>Gunneridae</taxon>
        <taxon>Pentapetalae</taxon>
        <taxon>rosids</taxon>
        <taxon>malvids</taxon>
        <taxon>Brassicales</taxon>
        <taxon>Brassicaceae</taxon>
        <taxon>Camelineae</taxon>
        <taxon>Arabidopsis</taxon>
    </lineage>
</organism>
<dbReference type="OMA" id="QQCKDET"/>
<dbReference type="Proteomes" id="UP000078284">
    <property type="component" value="Chromosome 1"/>
</dbReference>
<accession>A0A178WJQ0</accession>
<dbReference type="RefSeq" id="NP_001117610.1">
    <property type="nucleotide sequence ID" value="NM_001124138.2"/>
</dbReference>
<evidence type="ECO:0000313" key="4">
    <source>
        <dbReference type="EMBL" id="OAP17765.1"/>
    </source>
</evidence>
<protein>
    <submittedName>
        <fullName evidence="4">Uncharacterized protein</fullName>
    </submittedName>
</protein>
<name>A0A178WJQ0_ARATH</name>
<evidence type="ECO:0000313" key="5">
    <source>
        <dbReference type="EMBL" id="VYS51327.1"/>
    </source>
</evidence>
<dbReference type="EMBL" id="CACRSJ010000104">
    <property type="protein sequence ID" value="VYS51327.1"/>
    <property type="molecule type" value="Genomic_DNA"/>
</dbReference>
<dbReference type="Proteomes" id="UP000426265">
    <property type="component" value="Unassembled WGS sequence"/>
</dbReference>
<dbReference type="Araport" id="AT1G77525"/>
<proteinExistence type="predicted"/>
<evidence type="ECO:0000313" key="6">
    <source>
        <dbReference type="Proteomes" id="UP000078284"/>
    </source>
</evidence>
<evidence type="ECO:0000313" key="2">
    <source>
        <dbReference type="Araport" id="AT1G77525"/>
    </source>
</evidence>
<reference evidence="4" key="2">
    <citation type="submission" date="2016-03" db="EMBL/GenBank/DDBJ databases">
        <title>Full-length assembly of Arabidopsis thaliana Ler reveals the complement of translocations and inversions.</title>
        <authorList>
            <person name="Zapata L."/>
            <person name="Schneeberger K."/>
            <person name="Ossowski S."/>
        </authorList>
    </citation>
    <scope>NUCLEOTIDE SEQUENCE [LARGE SCALE GENOMIC DNA]</scope>
    <source>
        <tissue evidence="4">Leaf</tissue>
    </source>
</reference>
<gene>
    <name evidence="2" type="ordered locus">At1g77525</name>
    <name evidence="4" type="ordered locus">AXX17_At1g72100</name>
    <name evidence="5" type="ORF">AN1_LOCUS6797</name>
    <name evidence="3" type="ORF">C24_LOCUS6683</name>
</gene>
<dbReference type="OrthoDB" id="1020851at2759"/>
<dbReference type="GeneID" id="6241320"/>
<feature type="signal peptide" evidence="1">
    <location>
        <begin position="1"/>
        <end position="25"/>
    </location>
</feature>
<dbReference type="SMR" id="A0A178WJQ0"/>
<dbReference type="AlphaFoldDB" id="A0A178WJQ0"/>
<dbReference type="Proteomes" id="UP000434276">
    <property type="component" value="Unassembled WGS sequence"/>
</dbReference>
<evidence type="ECO:0000256" key="1">
    <source>
        <dbReference type="SAM" id="SignalP"/>
    </source>
</evidence>
<dbReference type="EMBL" id="CACSHJ010000087">
    <property type="protein sequence ID" value="CAA0339793.1"/>
    <property type="molecule type" value="Genomic_DNA"/>
</dbReference>
<evidence type="ECO:0000313" key="3">
    <source>
        <dbReference type="EMBL" id="CAA0339793.1"/>
    </source>
</evidence>
<dbReference type="ExpressionAtlas" id="A0A178WJQ0">
    <property type="expression patterns" value="baseline and differential"/>
</dbReference>